<keyword evidence="3" id="KW-1185">Reference proteome</keyword>
<keyword evidence="1" id="KW-0812">Transmembrane</keyword>
<dbReference type="InterPro" id="IPR012861">
    <property type="entry name" value="DUF1634"/>
</dbReference>
<name>A0ABX2SYV7_9BACL</name>
<dbReference type="EMBL" id="JACBYF010000004">
    <property type="protein sequence ID" value="NYS47223.1"/>
    <property type="molecule type" value="Genomic_DNA"/>
</dbReference>
<dbReference type="Pfam" id="PF07843">
    <property type="entry name" value="DUF1634"/>
    <property type="match status" value="1"/>
</dbReference>
<reference evidence="2 3" key="1">
    <citation type="submission" date="2020-07" db="EMBL/GenBank/DDBJ databases">
        <title>MOT database genomes.</title>
        <authorList>
            <person name="Joseph S."/>
            <person name="Aduse-Opoku J."/>
            <person name="Hashim A."/>
            <person name="Wade W."/>
            <person name="Curtis M."/>
        </authorList>
    </citation>
    <scope>NUCLEOTIDE SEQUENCE [LARGE SCALE GENOMIC DNA]</scope>
    <source>
        <strain evidence="2 3">CIP 106318</strain>
    </source>
</reference>
<accession>A0ABX2SYV7</accession>
<proteinExistence type="predicted"/>
<dbReference type="Proteomes" id="UP000531840">
    <property type="component" value="Unassembled WGS sequence"/>
</dbReference>
<dbReference type="RefSeq" id="WP_179940852.1">
    <property type="nucleotide sequence ID" value="NZ_JACBYF010000004.1"/>
</dbReference>
<gene>
    <name evidence="2" type="ORF">HZY85_03305</name>
</gene>
<feature type="transmembrane region" description="Helical" evidence="1">
    <location>
        <begin position="13"/>
        <end position="34"/>
    </location>
</feature>
<keyword evidence="1" id="KW-0472">Membrane</keyword>
<organism evidence="2 3">
    <name type="scientific">Gemelliphila palaticanis</name>
    <dbReference type="NCBI Taxonomy" id="81950"/>
    <lineage>
        <taxon>Bacteria</taxon>
        <taxon>Bacillati</taxon>
        <taxon>Bacillota</taxon>
        <taxon>Bacilli</taxon>
        <taxon>Bacillales</taxon>
        <taxon>Gemellaceae</taxon>
        <taxon>Gemelliphila</taxon>
    </lineage>
</organism>
<evidence type="ECO:0000313" key="3">
    <source>
        <dbReference type="Proteomes" id="UP000531840"/>
    </source>
</evidence>
<evidence type="ECO:0000256" key="1">
    <source>
        <dbReference type="SAM" id="Phobius"/>
    </source>
</evidence>
<feature type="transmembrane region" description="Helical" evidence="1">
    <location>
        <begin position="88"/>
        <end position="107"/>
    </location>
</feature>
<sequence length="109" mass="12332">MKKNNNSNFIPKILLYGVITSALFIIIGLIKIAFEKNLSIYYEFDKNNIFTLSGVGIINTGIFILILTPIIRVIGMLLNYILEKNRTYTIISSIVLLILFISLILGVKH</sequence>
<feature type="transmembrane region" description="Helical" evidence="1">
    <location>
        <begin position="55"/>
        <end position="82"/>
    </location>
</feature>
<evidence type="ECO:0000313" key="2">
    <source>
        <dbReference type="EMBL" id="NYS47223.1"/>
    </source>
</evidence>
<protein>
    <submittedName>
        <fullName evidence="2">DUF1634 domain-containing protein</fullName>
    </submittedName>
</protein>
<keyword evidence="1" id="KW-1133">Transmembrane helix</keyword>
<comment type="caution">
    <text evidence="2">The sequence shown here is derived from an EMBL/GenBank/DDBJ whole genome shotgun (WGS) entry which is preliminary data.</text>
</comment>